<evidence type="ECO:0008006" key="3">
    <source>
        <dbReference type="Google" id="ProtNLM"/>
    </source>
</evidence>
<name>A0A387HSR1_9ACTN</name>
<evidence type="ECO:0000313" key="1">
    <source>
        <dbReference type="EMBL" id="AYG85298.1"/>
    </source>
</evidence>
<accession>A0A387HSR1</accession>
<sequence length="375" mass="41931">MEQGAAGSLRRFVPRPASDKGVVFPMSEEKVGQVSRRRYDEIVSGDRQLVAQIGRAMFTIGDHALEIEPMRPVGGSAPTSDTLFGVKASLQIYADDIGLTLKTVLHYRFTSHRWPVGQRRDGVSHKVHAVLANIPDDEERFAAIDKVPVDEVTGVRRWTADLAKKRAGHRPERPGTVQEKVERIHDLALDEDVAVTAARDVLRRPAVAARLLQDIDVRRTLNDAQTPEHRVEAVHHVVTDDVAAAKLASDVLRRPEVAARVAADDRARLAVNRAQVERSRQQAEAFRRESPVAPAIRRIERTEDFVDLLGSIHRFVREASQSVPKLRGREWSGDEREVVLNNIGRARAVLDWLETAVSTGRVDMDEELARMLRGE</sequence>
<protein>
    <recommendedName>
        <fullName evidence="3">RacO protein</fullName>
    </recommendedName>
</protein>
<dbReference type="RefSeq" id="WP_246033791.1">
    <property type="nucleotide sequence ID" value="NZ_CP032698.1"/>
</dbReference>
<proteinExistence type="predicted"/>
<gene>
    <name evidence="1" type="ORF">DWB77_07515</name>
</gene>
<dbReference type="Pfam" id="PF19691">
    <property type="entry name" value="DUF6192"/>
    <property type="match status" value="1"/>
</dbReference>
<dbReference type="InterPro" id="IPR045683">
    <property type="entry name" value="DUF6192"/>
</dbReference>
<evidence type="ECO:0000313" key="2">
    <source>
        <dbReference type="Proteomes" id="UP000271554"/>
    </source>
</evidence>
<reference evidence="1 2" key="1">
    <citation type="submission" date="2018-10" db="EMBL/GenBank/DDBJ databases">
        <title>Relationship between Morphology and Antimicrobial Activity in Streptomyces.</title>
        <authorList>
            <person name="Kang H.J."/>
            <person name="Kim S.B."/>
        </authorList>
    </citation>
    <scope>NUCLEOTIDE SEQUENCE [LARGE SCALE GENOMIC DNA]</scope>
    <source>
        <strain evidence="1 2">BH38</strain>
    </source>
</reference>
<dbReference type="AlphaFoldDB" id="A0A387HSR1"/>
<dbReference type="Proteomes" id="UP000271554">
    <property type="component" value="Chromosome"/>
</dbReference>
<dbReference type="KEGG" id="shun:DWB77_07515"/>
<keyword evidence="2" id="KW-1185">Reference proteome</keyword>
<organism evidence="1 2">
    <name type="scientific">Streptomyces hundungensis</name>
    <dbReference type="NCBI Taxonomy" id="1077946"/>
    <lineage>
        <taxon>Bacteria</taxon>
        <taxon>Bacillati</taxon>
        <taxon>Actinomycetota</taxon>
        <taxon>Actinomycetes</taxon>
        <taxon>Kitasatosporales</taxon>
        <taxon>Streptomycetaceae</taxon>
        <taxon>Streptomyces</taxon>
    </lineage>
</organism>
<dbReference type="EMBL" id="CP032698">
    <property type="protein sequence ID" value="AYG85298.1"/>
    <property type="molecule type" value="Genomic_DNA"/>
</dbReference>